<protein>
    <recommendedName>
        <fullName evidence="5">DUF4407 domain-containing protein</fullName>
    </recommendedName>
</protein>
<keyword evidence="2" id="KW-1133">Transmembrane helix</keyword>
<proteinExistence type="predicted"/>
<dbReference type="Pfam" id="PF14362">
    <property type="entry name" value="DUF4407"/>
    <property type="match status" value="1"/>
</dbReference>
<dbReference type="EMBL" id="AP027452">
    <property type="protein sequence ID" value="BDY29711.1"/>
    <property type="molecule type" value="Genomic_DNA"/>
</dbReference>
<accession>A0AAI8XP69</accession>
<feature type="region of interest" description="Disordered" evidence="1">
    <location>
        <begin position="472"/>
        <end position="505"/>
    </location>
</feature>
<evidence type="ECO:0000313" key="3">
    <source>
        <dbReference type="EMBL" id="BDY29711.1"/>
    </source>
</evidence>
<gene>
    <name evidence="3" type="ORF">hbim_03651</name>
</gene>
<evidence type="ECO:0000313" key="4">
    <source>
        <dbReference type="Proteomes" id="UP001241092"/>
    </source>
</evidence>
<dbReference type="AlphaFoldDB" id="A0AAI8XP69"/>
<evidence type="ECO:0000256" key="2">
    <source>
        <dbReference type="SAM" id="Phobius"/>
    </source>
</evidence>
<keyword evidence="2" id="KW-0472">Membrane</keyword>
<dbReference type="Proteomes" id="UP001241092">
    <property type="component" value="Chromosome"/>
</dbReference>
<reference evidence="3" key="1">
    <citation type="submission" date="2023-03" db="EMBL/GenBank/DDBJ databases">
        <title>Draft genome sequence of a Mycolicibacterium mageritense strain H4_3_1 isolated from a hybrid biological-inorganic system reactor.</title>
        <authorList>
            <person name="Feng X."/>
            <person name="Kazama D."/>
            <person name="Sato K."/>
            <person name="Kobayashi H."/>
        </authorList>
    </citation>
    <scope>NUCLEOTIDE SEQUENCE</scope>
    <source>
        <strain evidence="3">H4_3_1</strain>
    </source>
</reference>
<keyword evidence="2" id="KW-0812">Transmembrane</keyword>
<feature type="transmembrane region" description="Helical" evidence="2">
    <location>
        <begin position="66"/>
        <end position="89"/>
    </location>
</feature>
<name>A0AAI8XP69_MYCME</name>
<feature type="transmembrane region" description="Helical" evidence="2">
    <location>
        <begin position="39"/>
        <end position="59"/>
    </location>
</feature>
<evidence type="ECO:0008006" key="5">
    <source>
        <dbReference type="Google" id="ProtNLM"/>
    </source>
</evidence>
<dbReference type="InterPro" id="IPR025519">
    <property type="entry name" value="DUF4407"/>
</dbReference>
<sequence length="524" mass="54848">MRAGRKPEPLVVAVLLLGGVLAAAAAILALSGATRWPPVAVVAAGVVFGALFAVASWAVAGGRSAVAGRVAVAVVVGVTAGELAAVSVFGGSVDQVLTEQASTAPAVVAATAELDAARQARTGLDDAVAQANRHRDEALVVARCEFNPSADCPRVRITGVPGAGPETRTANEFLGDAQRQLDTAVAERDSRAAALDAQIAAHEQAVAQARAAALDGGLGARWVAMNSYTLGHPGALALRLLVVGFFVLLSGLPLALRRWRGATTPERADDAQAEQERAELEADTAIAVKRAEVRATIEEMWAEQELTSARLAVEAQNEIDREQQRRRVAEALDAPVEPVRLQRPEPVMSARPEPIEAAVLPEPDVYLPIAAEAEAASLALTAAERDNLPVKAEPQRGTGIPGLPAIPTIPDVTKAVTKAVTNGPVRWIKPFVPPIVAGAIDNATKPLRQVFVETETEEIHVTVKRTHKVTVESEGSAEAAPQQPSEPAPVPSGRVQSWRGPALTDDVAEELRRADGPRQLLSGE</sequence>
<dbReference type="RefSeq" id="WP_286216360.1">
    <property type="nucleotide sequence ID" value="NZ_AP027452.1"/>
</dbReference>
<evidence type="ECO:0000256" key="1">
    <source>
        <dbReference type="SAM" id="MobiDB-lite"/>
    </source>
</evidence>
<organism evidence="3 4">
    <name type="scientific">Mycolicibacterium mageritense</name>
    <name type="common">Mycobacterium mageritense</name>
    <dbReference type="NCBI Taxonomy" id="53462"/>
    <lineage>
        <taxon>Bacteria</taxon>
        <taxon>Bacillati</taxon>
        <taxon>Actinomycetota</taxon>
        <taxon>Actinomycetes</taxon>
        <taxon>Mycobacteriales</taxon>
        <taxon>Mycobacteriaceae</taxon>
        <taxon>Mycolicibacterium</taxon>
    </lineage>
</organism>
<feature type="transmembrane region" description="Helical" evidence="2">
    <location>
        <begin position="236"/>
        <end position="256"/>
    </location>
</feature>